<dbReference type="Proteomes" id="UP000190423">
    <property type="component" value="Unassembled WGS sequence"/>
</dbReference>
<accession>A0A1T4N0W1</accession>
<keyword evidence="2" id="KW-0812">Transmembrane</keyword>
<keyword evidence="2" id="KW-0472">Membrane</keyword>
<reference evidence="3 4" key="1">
    <citation type="submission" date="2017-02" db="EMBL/GenBank/DDBJ databases">
        <authorList>
            <person name="Peterson S.W."/>
        </authorList>
    </citation>
    <scope>NUCLEOTIDE SEQUENCE [LARGE SCALE GENOMIC DNA]</scope>
    <source>
        <strain evidence="3 4">ATCC BAA-908</strain>
    </source>
</reference>
<organism evidence="3 4">
    <name type="scientific">Treponema porcinum</name>
    <dbReference type="NCBI Taxonomy" id="261392"/>
    <lineage>
        <taxon>Bacteria</taxon>
        <taxon>Pseudomonadati</taxon>
        <taxon>Spirochaetota</taxon>
        <taxon>Spirochaetia</taxon>
        <taxon>Spirochaetales</taxon>
        <taxon>Treponemataceae</taxon>
        <taxon>Treponema</taxon>
    </lineage>
</organism>
<feature type="region of interest" description="Disordered" evidence="1">
    <location>
        <begin position="502"/>
        <end position="527"/>
    </location>
</feature>
<dbReference type="AlphaFoldDB" id="A0A1T4N0W1"/>
<evidence type="ECO:0000256" key="2">
    <source>
        <dbReference type="SAM" id="Phobius"/>
    </source>
</evidence>
<feature type="transmembrane region" description="Helical" evidence="2">
    <location>
        <begin position="472"/>
        <end position="491"/>
    </location>
</feature>
<proteinExistence type="predicted"/>
<evidence type="ECO:0000313" key="3">
    <source>
        <dbReference type="EMBL" id="SJZ72862.1"/>
    </source>
</evidence>
<evidence type="ECO:0000256" key="1">
    <source>
        <dbReference type="SAM" id="MobiDB-lite"/>
    </source>
</evidence>
<keyword evidence="4" id="KW-1185">Reference proteome</keyword>
<protein>
    <submittedName>
        <fullName evidence="3">Uncharacterized protein</fullName>
    </submittedName>
</protein>
<dbReference type="STRING" id="261392.SAMN02745149_02154"/>
<evidence type="ECO:0000313" key="4">
    <source>
        <dbReference type="Proteomes" id="UP000190423"/>
    </source>
</evidence>
<name>A0A1T4N0W1_TREPO</name>
<keyword evidence="2" id="KW-1133">Transmembrane helix</keyword>
<sequence>MAMAKSVKLESLLRHYATKQESAFVNFKDFCDYLRRYSAKHIEEQPELVQYLEVPDSTLYKEIEELVSKHEAYILNQNTGKVTVVVLTYYSVYFANRYKEILNSPMVPFPSVTDLPKQLPMSAFEKRDGAEFIPYLLSEQDVKSPLLYCLMLPKDVPAILYPACVPVIFLVRCAMAKMRHILKKDEYHDYFLKKLRNSNPNKEIGARNFFSRFLQHPDNTDQTFDGDTDSFYFWNQLCYFIRQDFEKVKDRTIEDTNILQAISIAEIWLMFLKDKENAAQKKQEALNELEACLAKPPYFFEMDSILKFRDSKGALLYGQFSEEDLKASLQQLTSETENNDLPKLLVFKIESGKRYFIYKSKVLPLIVRLANEAHNTIEKHLTDKWYAVLSNYGKLPEMKEDKAFELELHKCVQEFSPVLHTLLTANFLPVLNFELNNSPEGNNFNIFTGNKLLPYSELLMLKNTSILARARMMLPFWYTIPIISWIAGLFLKKKQPVARKQSAAPELTSDDIPDDTPQKRTGKTGSKKEILAATAKEISEQLIPSGSTIDRELDSYHNIWNKMITNEARTQLTEDVNALIRDYMRKVIKTISTSTFNLERVQSLASTLVKTPNMQKIKEEDALYMYTQLYILRLVSNG</sequence>
<dbReference type="EMBL" id="FUWG01000018">
    <property type="protein sequence ID" value="SJZ72862.1"/>
    <property type="molecule type" value="Genomic_DNA"/>
</dbReference>
<gene>
    <name evidence="3" type="ORF">SAMN02745149_02154</name>
</gene>